<dbReference type="Proteomes" id="UP001164250">
    <property type="component" value="Chromosome 7"/>
</dbReference>
<gene>
    <name evidence="1" type="ORF">Patl1_26205</name>
</gene>
<name>A0ACC1B227_9ROSI</name>
<sequence length="124" mass="13339">MGDSEVDVDNLVLKEEQMPNSVIHNHVDKSTFCGLVKGSRVKLEKGVVLGAICVGFEEPTEPVVCLSGEHIQDPLVGVATFTEHGLTLGDVIHSVGGYVNAPWLMVCSSNEMATATVKVRLLYM</sequence>
<reference evidence="2" key="1">
    <citation type="journal article" date="2023" name="G3 (Bethesda)">
        <title>Genome assembly and association tests identify interacting loci associated with vigor, precocity, and sex in interspecific pistachio rootstocks.</title>
        <authorList>
            <person name="Palmer W."/>
            <person name="Jacygrad E."/>
            <person name="Sagayaradj S."/>
            <person name="Cavanaugh K."/>
            <person name="Han R."/>
            <person name="Bertier L."/>
            <person name="Beede B."/>
            <person name="Kafkas S."/>
            <person name="Golino D."/>
            <person name="Preece J."/>
            <person name="Michelmore R."/>
        </authorList>
    </citation>
    <scope>NUCLEOTIDE SEQUENCE [LARGE SCALE GENOMIC DNA]</scope>
</reference>
<organism evidence="1 2">
    <name type="scientific">Pistacia atlantica</name>
    <dbReference type="NCBI Taxonomy" id="434234"/>
    <lineage>
        <taxon>Eukaryota</taxon>
        <taxon>Viridiplantae</taxon>
        <taxon>Streptophyta</taxon>
        <taxon>Embryophyta</taxon>
        <taxon>Tracheophyta</taxon>
        <taxon>Spermatophyta</taxon>
        <taxon>Magnoliopsida</taxon>
        <taxon>eudicotyledons</taxon>
        <taxon>Gunneridae</taxon>
        <taxon>Pentapetalae</taxon>
        <taxon>rosids</taxon>
        <taxon>malvids</taxon>
        <taxon>Sapindales</taxon>
        <taxon>Anacardiaceae</taxon>
        <taxon>Pistacia</taxon>
    </lineage>
</organism>
<evidence type="ECO:0000313" key="1">
    <source>
        <dbReference type="EMBL" id="KAJ0092873.1"/>
    </source>
</evidence>
<comment type="caution">
    <text evidence="1">The sequence shown here is derived from an EMBL/GenBank/DDBJ whole genome shotgun (WGS) entry which is preliminary data.</text>
</comment>
<proteinExistence type="predicted"/>
<accession>A0ACC1B227</accession>
<evidence type="ECO:0000313" key="2">
    <source>
        <dbReference type="Proteomes" id="UP001164250"/>
    </source>
</evidence>
<keyword evidence="2" id="KW-1185">Reference proteome</keyword>
<dbReference type="EMBL" id="CM047903">
    <property type="protein sequence ID" value="KAJ0092873.1"/>
    <property type="molecule type" value="Genomic_DNA"/>
</dbReference>
<protein>
    <submittedName>
        <fullName evidence="1">Uncharacterized protein</fullName>
    </submittedName>
</protein>